<evidence type="ECO:0000256" key="2">
    <source>
        <dbReference type="ARBA" id="ARBA00023015"/>
    </source>
</evidence>
<evidence type="ECO:0000313" key="7">
    <source>
        <dbReference type="EMBL" id="MBU8872353.1"/>
    </source>
</evidence>
<name>A0ABS6IDL0_9HYPH</name>
<accession>A0ABS6IDL0</accession>
<feature type="region of interest" description="Disordered" evidence="5">
    <location>
        <begin position="108"/>
        <end position="128"/>
    </location>
</feature>
<keyword evidence="3" id="KW-0804">Transcription</keyword>
<evidence type="ECO:0000256" key="1">
    <source>
        <dbReference type="ARBA" id="ARBA00022553"/>
    </source>
</evidence>
<keyword evidence="8" id="KW-1185">Reference proteome</keyword>
<feature type="domain" description="Response regulatory" evidence="6">
    <location>
        <begin position="1"/>
        <end position="101"/>
    </location>
</feature>
<dbReference type="Pfam" id="PF00072">
    <property type="entry name" value="Response_reg"/>
    <property type="match status" value="1"/>
</dbReference>
<dbReference type="PROSITE" id="PS50110">
    <property type="entry name" value="RESPONSE_REGULATORY"/>
    <property type="match status" value="1"/>
</dbReference>
<keyword evidence="1 4" id="KW-0597">Phosphoprotein</keyword>
<dbReference type="PANTHER" id="PTHR44591:SF3">
    <property type="entry name" value="RESPONSE REGULATORY DOMAIN-CONTAINING PROTEIN"/>
    <property type="match status" value="1"/>
</dbReference>
<dbReference type="EMBL" id="JAHOPB010000001">
    <property type="protein sequence ID" value="MBU8872353.1"/>
    <property type="molecule type" value="Genomic_DNA"/>
</dbReference>
<dbReference type="InterPro" id="IPR050595">
    <property type="entry name" value="Bact_response_regulator"/>
</dbReference>
<evidence type="ECO:0000256" key="4">
    <source>
        <dbReference type="PROSITE-ProRule" id="PRU00169"/>
    </source>
</evidence>
<feature type="modified residue" description="4-aspartylphosphate" evidence="4">
    <location>
        <position position="36"/>
    </location>
</feature>
<gene>
    <name evidence="7" type="ORF">KQ910_01190</name>
</gene>
<keyword evidence="2" id="KW-0805">Transcription regulation</keyword>
<reference evidence="7 8" key="1">
    <citation type="submission" date="2021-06" db="EMBL/GenBank/DDBJ databases">
        <authorList>
            <person name="Lee D.H."/>
        </authorList>
    </citation>
    <scope>NUCLEOTIDE SEQUENCE [LARGE SCALE GENOMIC DNA]</scope>
    <source>
        <strain evidence="7 8">MMS21-HV4-11</strain>
    </source>
</reference>
<evidence type="ECO:0000259" key="6">
    <source>
        <dbReference type="PROSITE" id="PS50110"/>
    </source>
</evidence>
<organism evidence="7 8">
    <name type="scientific">Reyranella humidisoli</name>
    <dbReference type="NCBI Taxonomy" id="2849149"/>
    <lineage>
        <taxon>Bacteria</taxon>
        <taxon>Pseudomonadati</taxon>
        <taxon>Pseudomonadota</taxon>
        <taxon>Alphaproteobacteria</taxon>
        <taxon>Hyphomicrobiales</taxon>
        <taxon>Reyranellaceae</taxon>
        <taxon>Reyranella</taxon>
    </lineage>
</organism>
<evidence type="ECO:0000256" key="5">
    <source>
        <dbReference type="SAM" id="MobiDB-lite"/>
    </source>
</evidence>
<proteinExistence type="predicted"/>
<dbReference type="SMART" id="SM00448">
    <property type="entry name" value="REC"/>
    <property type="match status" value="1"/>
</dbReference>
<evidence type="ECO:0000256" key="3">
    <source>
        <dbReference type="ARBA" id="ARBA00023163"/>
    </source>
</evidence>
<dbReference type="InterPro" id="IPR001789">
    <property type="entry name" value="Sig_transdc_resp-reg_receiver"/>
</dbReference>
<sequence>MAGYLILSKLEVRMAYDGTSALRQAAEHRPRVVLLDFNLPDMSGIQLAKQLRAILPDAAFIMMSAHIDGLSERTLQEIGMAAFVNKPVPLGPLRKAVLMLVASPRLGRDGPKHGEKSWFSTGLGGRRR</sequence>
<protein>
    <submittedName>
        <fullName evidence="7">Response regulator</fullName>
    </submittedName>
</protein>
<comment type="caution">
    <text evidence="7">The sequence shown here is derived from an EMBL/GenBank/DDBJ whole genome shotgun (WGS) entry which is preliminary data.</text>
</comment>
<dbReference type="Proteomes" id="UP000727907">
    <property type="component" value="Unassembled WGS sequence"/>
</dbReference>
<dbReference type="CDD" id="cd00156">
    <property type="entry name" value="REC"/>
    <property type="match status" value="1"/>
</dbReference>
<dbReference type="PANTHER" id="PTHR44591">
    <property type="entry name" value="STRESS RESPONSE REGULATOR PROTEIN 1"/>
    <property type="match status" value="1"/>
</dbReference>
<evidence type="ECO:0000313" key="8">
    <source>
        <dbReference type="Proteomes" id="UP000727907"/>
    </source>
</evidence>